<evidence type="ECO:0000313" key="2">
    <source>
        <dbReference type="Proteomes" id="UP001060085"/>
    </source>
</evidence>
<accession>A0ACC0AUI2</accession>
<protein>
    <submittedName>
        <fullName evidence="1">Uncharacterized protein</fullName>
    </submittedName>
</protein>
<organism evidence="1 2">
    <name type="scientific">Catharanthus roseus</name>
    <name type="common">Madagascar periwinkle</name>
    <name type="synonym">Vinca rosea</name>
    <dbReference type="NCBI Taxonomy" id="4058"/>
    <lineage>
        <taxon>Eukaryota</taxon>
        <taxon>Viridiplantae</taxon>
        <taxon>Streptophyta</taxon>
        <taxon>Embryophyta</taxon>
        <taxon>Tracheophyta</taxon>
        <taxon>Spermatophyta</taxon>
        <taxon>Magnoliopsida</taxon>
        <taxon>eudicotyledons</taxon>
        <taxon>Gunneridae</taxon>
        <taxon>Pentapetalae</taxon>
        <taxon>asterids</taxon>
        <taxon>lamiids</taxon>
        <taxon>Gentianales</taxon>
        <taxon>Apocynaceae</taxon>
        <taxon>Rauvolfioideae</taxon>
        <taxon>Vinceae</taxon>
        <taxon>Catharanthinae</taxon>
        <taxon>Catharanthus</taxon>
    </lineage>
</organism>
<sequence>MAAELDEGTKKRKTSCTKSNSRNAIKRNKKLKKNHAVAENFGIRKMDRKMKKMLRKKARDYNSDDDDEDNGEKEAGNSEGEGSSDNEDSGEENIDEGNEDPEEVLADDDGEVQPGIMRFSDGCKSFQMAFKKITKTATTDDVLGPVLSAHKKLVIEKLAEEEAERKVKGEAKKEKRLLGEKGHLKPANYLDSHEKYLIGIATRGVVKLFNAVNKAQHAQKGLNPSRSKDEKAIKKRRKEAFFSQLSKTSSQTPGKVAASTIHEHGDGPEWAPLRDNYMLTNSKLKDWDKMPETMDVDDFRMPQDTHTSSDED</sequence>
<evidence type="ECO:0000313" key="1">
    <source>
        <dbReference type="EMBL" id="KAI5664391.1"/>
    </source>
</evidence>
<dbReference type="Proteomes" id="UP001060085">
    <property type="component" value="Linkage Group LG05"/>
</dbReference>
<proteinExistence type="predicted"/>
<dbReference type="EMBL" id="CM044705">
    <property type="protein sequence ID" value="KAI5664391.1"/>
    <property type="molecule type" value="Genomic_DNA"/>
</dbReference>
<gene>
    <name evidence="1" type="ORF">M9H77_23714</name>
</gene>
<name>A0ACC0AUI2_CATRO</name>
<comment type="caution">
    <text evidence="1">The sequence shown here is derived from an EMBL/GenBank/DDBJ whole genome shotgun (WGS) entry which is preliminary data.</text>
</comment>
<keyword evidence="2" id="KW-1185">Reference proteome</keyword>
<reference evidence="2" key="1">
    <citation type="journal article" date="2023" name="Nat. Plants">
        <title>Single-cell RNA sequencing provides a high-resolution roadmap for understanding the multicellular compartmentation of specialized metabolism.</title>
        <authorList>
            <person name="Sun S."/>
            <person name="Shen X."/>
            <person name="Li Y."/>
            <person name="Li Y."/>
            <person name="Wang S."/>
            <person name="Li R."/>
            <person name="Zhang H."/>
            <person name="Shen G."/>
            <person name="Guo B."/>
            <person name="Wei J."/>
            <person name="Xu J."/>
            <person name="St-Pierre B."/>
            <person name="Chen S."/>
            <person name="Sun C."/>
        </authorList>
    </citation>
    <scope>NUCLEOTIDE SEQUENCE [LARGE SCALE GENOMIC DNA]</scope>
</reference>